<organism evidence="3 4">
    <name type="scientific">Thalassospira profundimaris</name>
    <dbReference type="NCBI Taxonomy" id="502049"/>
    <lineage>
        <taxon>Bacteria</taxon>
        <taxon>Pseudomonadati</taxon>
        <taxon>Pseudomonadota</taxon>
        <taxon>Alphaproteobacteria</taxon>
        <taxon>Rhodospirillales</taxon>
        <taxon>Thalassospiraceae</taxon>
        <taxon>Thalassospira</taxon>
    </lineage>
</organism>
<keyword evidence="2 3" id="KW-0808">Transferase</keyword>
<dbReference type="SUPFAM" id="SSF53756">
    <property type="entry name" value="UDP-Glycosyltransferase/glycogen phosphorylase"/>
    <property type="match status" value="1"/>
</dbReference>
<protein>
    <submittedName>
        <fullName evidence="3">Glycosyl transferase</fullName>
    </submittedName>
</protein>
<evidence type="ECO:0000313" key="4">
    <source>
        <dbReference type="Proteomes" id="UP000252517"/>
    </source>
</evidence>
<proteinExistence type="predicted"/>
<gene>
    <name evidence="3" type="ORF">TH25_09015</name>
</gene>
<dbReference type="Pfam" id="PF01075">
    <property type="entry name" value="Glyco_transf_9"/>
    <property type="match status" value="1"/>
</dbReference>
<dbReference type="Proteomes" id="UP000252517">
    <property type="component" value="Unassembled WGS sequence"/>
</dbReference>
<evidence type="ECO:0000256" key="1">
    <source>
        <dbReference type="ARBA" id="ARBA00022676"/>
    </source>
</evidence>
<dbReference type="Gene3D" id="3.40.50.2000">
    <property type="entry name" value="Glycogen Phosphorylase B"/>
    <property type="match status" value="2"/>
</dbReference>
<sequence length="318" mass="35083">MRLLFITSNRLGDAVLSTSVLRHFVETRPELRITVACGPVAAPIFEAVPNLERIIRMPKQKRGGHWWHLWKSVVPHWWDVIIDLRGSATAYVLPGRKRIVLSGNDDSIHRVEQLGRLIGVTPPPQPKIWLDQKHIVEARELLPQDGRPILAVGPTANWPGKMWPAERFVELVARLRADDGLLPKAHVIVAGAPNERDAAMPVIESVTSGEITTMFGERTLLTVQACLAASDLYVGNDSGLMHMAAAAAIPTLGLFGPSKVENYGPFGAKTAFVRTDRSYDEIWSTADYRSSNSEMYDLSVGKVLFAIEGLLKREGRGG</sequence>
<dbReference type="GO" id="GO:0005829">
    <property type="term" value="C:cytosol"/>
    <property type="evidence" value="ECO:0007669"/>
    <property type="project" value="TreeGrafter"/>
</dbReference>
<dbReference type="InterPro" id="IPR002201">
    <property type="entry name" value="Glyco_trans_9"/>
</dbReference>
<dbReference type="EMBL" id="JPWH01000005">
    <property type="protein sequence ID" value="RCK51787.1"/>
    <property type="molecule type" value="Genomic_DNA"/>
</dbReference>
<keyword evidence="1" id="KW-0328">Glycosyltransferase</keyword>
<comment type="caution">
    <text evidence="3">The sequence shown here is derived from an EMBL/GenBank/DDBJ whole genome shotgun (WGS) entry which is preliminary data.</text>
</comment>
<dbReference type="CDD" id="cd03789">
    <property type="entry name" value="GT9_LPS_heptosyltransferase"/>
    <property type="match status" value="1"/>
</dbReference>
<name>A0A367XDW6_9PROT</name>
<dbReference type="GO" id="GO:0008713">
    <property type="term" value="F:ADP-heptose-lipopolysaccharide heptosyltransferase activity"/>
    <property type="evidence" value="ECO:0007669"/>
    <property type="project" value="TreeGrafter"/>
</dbReference>
<reference evidence="3 4" key="1">
    <citation type="submission" date="2014-07" db="EMBL/GenBank/DDBJ databases">
        <title>Draft genome sequence of Thalassospira profundimaris S25-3-2.</title>
        <authorList>
            <person name="Lai Q."/>
            <person name="Shao Z."/>
        </authorList>
    </citation>
    <scope>NUCLEOTIDE SEQUENCE [LARGE SCALE GENOMIC DNA]</scope>
    <source>
        <strain evidence="3 4">S25-3-2</strain>
    </source>
</reference>
<evidence type="ECO:0000256" key="2">
    <source>
        <dbReference type="ARBA" id="ARBA00022679"/>
    </source>
</evidence>
<evidence type="ECO:0000313" key="3">
    <source>
        <dbReference type="EMBL" id="RCK51787.1"/>
    </source>
</evidence>
<dbReference type="PANTHER" id="PTHR30160:SF1">
    <property type="entry name" value="LIPOPOLYSACCHARIDE 1,2-N-ACETYLGLUCOSAMINETRANSFERASE-RELATED"/>
    <property type="match status" value="1"/>
</dbReference>
<dbReference type="AlphaFoldDB" id="A0A367XDW6"/>
<accession>A0A367XDW6</accession>
<dbReference type="GO" id="GO:0009244">
    <property type="term" value="P:lipopolysaccharide core region biosynthetic process"/>
    <property type="evidence" value="ECO:0007669"/>
    <property type="project" value="TreeGrafter"/>
</dbReference>
<dbReference type="RefSeq" id="WP_114087989.1">
    <property type="nucleotide sequence ID" value="NZ_JPWH01000005.1"/>
</dbReference>
<dbReference type="PANTHER" id="PTHR30160">
    <property type="entry name" value="TETRAACYLDISACCHARIDE 4'-KINASE-RELATED"/>
    <property type="match status" value="1"/>
</dbReference>
<dbReference type="InterPro" id="IPR051199">
    <property type="entry name" value="LPS_LOS_Heptosyltrfase"/>
</dbReference>
<dbReference type="OrthoDB" id="9797795at2"/>